<dbReference type="KEGG" id="pgr:PGTG_22646"/>
<accession>H6QVC5</accession>
<protein>
    <submittedName>
        <fullName evidence="2">Uncharacterized protein</fullName>
    </submittedName>
</protein>
<gene>
    <name evidence="2" type="ORF">PGTG_22646</name>
</gene>
<reference evidence="3" key="1">
    <citation type="journal article" date="2011" name="Proc. Natl. Acad. Sci. U.S.A.">
        <title>Obligate biotrophy features unraveled by the genomic analysis of rust fungi.</title>
        <authorList>
            <person name="Duplessis S."/>
            <person name="Cuomo C.A."/>
            <person name="Lin Y.-C."/>
            <person name="Aerts A."/>
            <person name="Tisserant E."/>
            <person name="Veneault-Fourrey C."/>
            <person name="Joly D.L."/>
            <person name="Hacquard S."/>
            <person name="Amselem J."/>
            <person name="Cantarel B.L."/>
            <person name="Chiu R."/>
            <person name="Coutinho P.M."/>
            <person name="Feau N."/>
            <person name="Field M."/>
            <person name="Frey P."/>
            <person name="Gelhaye E."/>
            <person name="Goldberg J."/>
            <person name="Grabherr M.G."/>
            <person name="Kodira C.D."/>
            <person name="Kohler A."/>
            <person name="Kuees U."/>
            <person name="Lindquist E.A."/>
            <person name="Lucas S.M."/>
            <person name="Mago R."/>
            <person name="Mauceli E."/>
            <person name="Morin E."/>
            <person name="Murat C."/>
            <person name="Pangilinan J.L."/>
            <person name="Park R."/>
            <person name="Pearson M."/>
            <person name="Quesneville H."/>
            <person name="Rouhier N."/>
            <person name="Sakthikumar S."/>
            <person name="Salamov A.A."/>
            <person name="Schmutz J."/>
            <person name="Selles B."/>
            <person name="Shapiro H."/>
            <person name="Tanguay P."/>
            <person name="Tuskan G.A."/>
            <person name="Henrissat B."/>
            <person name="Van de Peer Y."/>
            <person name="Rouze P."/>
            <person name="Ellis J.G."/>
            <person name="Dodds P.N."/>
            <person name="Schein J.E."/>
            <person name="Zhong S."/>
            <person name="Hamelin R.C."/>
            <person name="Grigoriev I.V."/>
            <person name="Szabo L.J."/>
            <person name="Martin F."/>
        </authorList>
    </citation>
    <scope>NUCLEOTIDE SEQUENCE [LARGE SCALE GENOMIC DNA]</scope>
    <source>
        <strain evidence="3">CRL 75-36-700-3 / race SCCL</strain>
    </source>
</reference>
<name>H6QVC5_PUCGT</name>
<feature type="compositionally biased region" description="Polar residues" evidence="1">
    <location>
        <begin position="224"/>
        <end position="235"/>
    </location>
</feature>
<evidence type="ECO:0000313" key="3">
    <source>
        <dbReference type="Proteomes" id="UP000008783"/>
    </source>
</evidence>
<dbReference type="RefSeq" id="XP_003888540.1">
    <property type="nucleotide sequence ID" value="XM_003888491.1"/>
</dbReference>
<feature type="compositionally biased region" description="Basic and acidic residues" evidence="1">
    <location>
        <begin position="268"/>
        <end position="297"/>
    </location>
</feature>
<dbReference type="InParanoid" id="H6QVC5"/>
<keyword evidence="3" id="KW-1185">Reference proteome</keyword>
<proteinExistence type="predicted"/>
<evidence type="ECO:0000256" key="1">
    <source>
        <dbReference type="SAM" id="MobiDB-lite"/>
    </source>
</evidence>
<sequence>MACNKTNTTHIKRGNAISTFEPQEVSQERGPLVSNRAEISSKLPPSDPRLVQKLLAEAKDQLAESAKIIQQYSIDNQPESTKRAKFSGPLEHTTGQSTLAVDHALTFDHFFPNLNPEAKEKLSELDFCERALLCSSTIERNELYQETLTRFQVYEANMIKEEIDKEKCLMSVDVGQMVRRITARSLHDEEFLKLQAQLLQMRIQRSRMEAIIRSSQMRKGPAAQHNQTITQASTPAASAHCIPQLPTFASSDLLYQPSSSYLFQSSASERHQSDRHQSDRHQSDRHQSDRYQPDRHQSGRHQYTAGGRPEPSNCDLRR</sequence>
<dbReference type="EMBL" id="DS178396">
    <property type="protein sequence ID" value="EHS62854.1"/>
    <property type="molecule type" value="Genomic_DNA"/>
</dbReference>
<feature type="region of interest" description="Disordered" evidence="1">
    <location>
        <begin position="214"/>
        <end position="235"/>
    </location>
</feature>
<dbReference type="AlphaFoldDB" id="H6QVC5"/>
<dbReference type="GeneID" id="13540805"/>
<feature type="compositionally biased region" description="Polar residues" evidence="1">
    <location>
        <begin position="16"/>
        <end position="25"/>
    </location>
</feature>
<dbReference type="OrthoDB" id="10283544at2759"/>
<feature type="region of interest" description="Disordered" evidence="1">
    <location>
        <begin position="264"/>
        <end position="318"/>
    </location>
</feature>
<feature type="region of interest" description="Disordered" evidence="1">
    <location>
        <begin position="1"/>
        <end position="46"/>
    </location>
</feature>
<evidence type="ECO:0000313" key="2">
    <source>
        <dbReference type="EMBL" id="EHS62854.1"/>
    </source>
</evidence>
<dbReference type="VEuPathDB" id="FungiDB:PGTG_22646"/>
<dbReference type="Proteomes" id="UP000008783">
    <property type="component" value="Unassembled WGS sequence"/>
</dbReference>
<dbReference type="HOGENOM" id="CLU_874746_0_0_1"/>
<organism evidence="2 3">
    <name type="scientific">Puccinia graminis f. sp. tritici (strain CRL 75-36-700-3 / race SCCL)</name>
    <name type="common">Black stem rust fungus</name>
    <dbReference type="NCBI Taxonomy" id="418459"/>
    <lineage>
        <taxon>Eukaryota</taxon>
        <taxon>Fungi</taxon>
        <taxon>Dikarya</taxon>
        <taxon>Basidiomycota</taxon>
        <taxon>Pucciniomycotina</taxon>
        <taxon>Pucciniomycetes</taxon>
        <taxon>Pucciniales</taxon>
        <taxon>Pucciniaceae</taxon>
        <taxon>Puccinia</taxon>
    </lineage>
</organism>